<sequence length="390" mass="44762">MTSKPIFVATHPRACSTAFERVFMTRHETLQCVHEPFGDAYYFGPERLAERYENDPKARKESGYEESTYRTIFDRIARENEEVRLLIFLCVTTVSSPLFSRYLTPEVLFSAISSVSTGKRVFIKDMAQYWIPPSGKPATIAPSLSNYRRGVGTNTTELSPVPTRSDPSKPLYPYDTKGEPGNPTVIPKDLLATYHFTFLIRHPKYSIPSYYRCTIPPLDAMTGFYNFRPDEAGYEELRRLFDFLRAEGQIGPKFAGQTDETHKEQTNGHTGGVEICVIDADDLLDKPSEMVEAFCKTTGIEWDPGMLQWDSEKDQSIAKEAFEKWKGFHEDALDSDRLRARTHKKQPKSDEQMFEEWKEKFGEEGAKMIRDTVAANVEHYEYLKQFAIKV</sequence>
<dbReference type="SUPFAM" id="SSF52540">
    <property type="entry name" value="P-loop containing nucleoside triphosphate hydrolases"/>
    <property type="match status" value="1"/>
</dbReference>
<protein>
    <recommendedName>
        <fullName evidence="4">Sulfotransferase domain-containing protein</fullName>
    </recommendedName>
</protein>
<evidence type="ECO:0000313" key="2">
    <source>
        <dbReference type="EMBL" id="KAF5849052.1"/>
    </source>
</evidence>
<dbReference type="AlphaFoldDB" id="A0A8H5ZGZ3"/>
<evidence type="ECO:0000313" key="3">
    <source>
        <dbReference type="Proteomes" id="UP000624244"/>
    </source>
</evidence>
<organism evidence="2 3">
    <name type="scientific">Cochliobolus sativus</name>
    <name type="common">Common root rot and spot blotch fungus</name>
    <name type="synonym">Bipolaris sorokiniana</name>
    <dbReference type="NCBI Taxonomy" id="45130"/>
    <lineage>
        <taxon>Eukaryota</taxon>
        <taxon>Fungi</taxon>
        <taxon>Dikarya</taxon>
        <taxon>Ascomycota</taxon>
        <taxon>Pezizomycotina</taxon>
        <taxon>Dothideomycetes</taxon>
        <taxon>Pleosporomycetidae</taxon>
        <taxon>Pleosporales</taxon>
        <taxon>Pleosporineae</taxon>
        <taxon>Pleosporaceae</taxon>
        <taxon>Bipolaris</taxon>
    </lineage>
</organism>
<dbReference type="EMBL" id="WNKQ01000009">
    <property type="protein sequence ID" value="KAF5849052.1"/>
    <property type="molecule type" value="Genomic_DNA"/>
</dbReference>
<accession>A0A8H5ZGZ3</accession>
<gene>
    <name evidence="2" type="ORF">GGP41_005992</name>
</gene>
<dbReference type="PANTHER" id="PTHR48419:SF1">
    <property type="entry name" value="SULFOTRANSFERASE DOMAIN-CONTAINING PROTEIN"/>
    <property type="match status" value="1"/>
</dbReference>
<dbReference type="Gene3D" id="3.40.50.300">
    <property type="entry name" value="P-loop containing nucleotide triphosphate hydrolases"/>
    <property type="match status" value="1"/>
</dbReference>
<dbReference type="Proteomes" id="UP000624244">
    <property type="component" value="Unassembled WGS sequence"/>
</dbReference>
<dbReference type="InterPro" id="IPR053226">
    <property type="entry name" value="Pyrrolopyrazine_biosynth_F"/>
</dbReference>
<proteinExistence type="predicted"/>
<dbReference type="PANTHER" id="PTHR48419">
    <property type="entry name" value="SULFOTRANSFERASE DOMAIN-CONTAINING PROTEIN"/>
    <property type="match status" value="1"/>
</dbReference>
<name>A0A8H5ZGZ3_COCSA</name>
<comment type="caution">
    <text evidence="2">The sequence shown here is derived from an EMBL/GenBank/DDBJ whole genome shotgun (WGS) entry which is preliminary data.</text>
</comment>
<dbReference type="InterPro" id="IPR027417">
    <property type="entry name" value="P-loop_NTPase"/>
</dbReference>
<feature type="region of interest" description="Disordered" evidence="1">
    <location>
        <begin position="151"/>
        <end position="179"/>
    </location>
</feature>
<evidence type="ECO:0000256" key="1">
    <source>
        <dbReference type="SAM" id="MobiDB-lite"/>
    </source>
</evidence>
<evidence type="ECO:0008006" key="4">
    <source>
        <dbReference type="Google" id="ProtNLM"/>
    </source>
</evidence>
<reference evidence="2" key="1">
    <citation type="submission" date="2019-11" db="EMBL/GenBank/DDBJ databases">
        <title>Bipolaris sorokiniana Genome sequencing.</title>
        <authorList>
            <person name="Wang H."/>
        </authorList>
    </citation>
    <scope>NUCLEOTIDE SEQUENCE</scope>
</reference>